<keyword evidence="3" id="KW-1185">Reference proteome</keyword>
<dbReference type="PANTHER" id="PTHR31087:SF161">
    <property type="entry name" value="TUBBY C 2 FAMILY PROTEIN"/>
    <property type="match status" value="1"/>
</dbReference>
<dbReference type="SUPFAM" id="SSF54518">
    <property type="entry name" value="Tubby C-terminal domain-like"/>
    <property type="match status" value="1"/>
</dbReference>
<dbReference type="OrthoDB" id="97518at2759"/>
<accession>A0A9P9WF17</accession>
<dbReference type="Gene3D" id="2.40.160.200">
    <property type="entry name" value="LURP1-related"/>
    <property type="match status" value="1"/>
</dbReference>
<gene>
    <name evidence="2" type="ORF">JX265_010011</name>
</gene>
<name>A0A9P9WF17_9PEZI</name>
<protein>
    <recommendedName>
        <fullName evidence="4">Tubby C-terminal-like domain-containing protein</fullName>
    </recommendedName>
</protein>
<dbReference type="InterPro" id="IPR007612">
    <property type="entry name" value="LOR"/>
</dbReference>
<comment type="caution">
    <text evidence="2">The sequence shown here is derived from an EMBL/GenBank/DDBJ whole genome shotgun (WGS) entry which is preliminary data.</text>
</comment>
<dbReference type="InterPro" id="IPR025659">
    <property type="entry name" value="Tubby-like_C"/>
</dbReference>
<evidence type="ECO:0008006" key="4">
    <source>
        <dbReference type="Google" id="ProtNLM"/>
    </source>
</evidence>
<evidence type="ECO:0000313" key="3">
    <source>
        <dbReference type="Proteomes" id="UP000829685"/>
    </source>
</evidence>
<evidence type="ECO:0000256" key="1">
    <source>
        <dbReference type="ARBA" id="ARBA00005437"/>
    </source>
</evidence>
<dbReference type="InterPro" id="IPR038595">
    <property type="entry name" value="LOR_sf"/>
</dbReference>
<dbReference type="Proteomes" id="UP000829685">
    <property type="component" value="Unassembled WGS sequence"/>
</dbReference>
<comment type="similarity">
    <text evidence="1">Belongs to the LOR family.</text>
</comment>
<reference evidence="2" key="1">
    <citation type="submission" date="2021-03" db="EMBL/GenBank/DDBJ databases">
        <title>Revisited historic fungal species revealed as producer of novel bioactive compounds through whole genome sequencing and comparative genomics.</title>
        <authorList>
            <person name="Vignolle G.A."/>
            <person name="Hochenegger N."/>
            <person name="Mach R.L."/>
            <person name="Mach-Aigner A.R."/>
            <person name="Javad Rahimi M."/>
            <person name="Salim K.A."/>
            <person name="Chan C.M."/>
            <person name="Lim L.B.L."/>
            <person name="Cai F."/>
            <person name="Druzhinina I.S."/>
            <person name="U'Ren J.M."/>
            <person name="Derntl C."/>
        </authorList>
    </citation>
    <scope>NUCLEOTIDE SEQUENCE</scope>
    <source>
        <strain evidence="2">TUCIM 5799</strain>
    </source>
</reference>
<dbReference type="AlphaFoldDB" id="A0A9P9WF17"/>
<dbReference type="EMBL" id="JAFIMR010000032">
    <property type="protein sequence ID" value="KAI1860087.1"/>
    <property type="molecule type" value="Genomic_DNA"/>
</dbReference>
<dbReference type="PANTHER" id="PTHR31087">
    <property type="match status" value="1"/>
</dbReference>
<sequence length="194" mass="21589">MVELAPYPTPLGIFAPFFARKSETLVIKEKVLSLSGDSFDIKTVDGRPIFQVKGSAWSLSGRKMVCDMGGNHLFTIRKKHLAIHSTYYAEDPNGNQFFDVTSKFSIGSSKAYGNFVSATGKQERLFMKGDFFDRSADITDAATKQPVATIRRQFLNARELIAGQQTYEVTIAPNVDMAVIVAMCICLDEKRNEK</sequence>
<evidence type="ECO:0000313" key="2">
    <source>
        <dbReference type="EMBL" id="KAI1860087.1"/>
    </source>
</evidence>
<proteinExistence type="inferred from homology"/>
<dbReference type="Pfam" id="PF04525">
    <property type="entry name" value="LOR"/>
    <property type="match status" value="1"/>
</dbReference>
<organism evidence="2 3">
    <name type="scientific">Neoarthrinium moseri</name>
    <dbReference type="NCBI Taxonomy" id="1658444"/>
    <lineage>
        <taxon>Eukaryota</taxon>
        <taxon>Fungi</taxon>
        <taxon>Dikarya</taxon>
        <taxon>Ascomycota</taxon>
        <taxon>Pezizomycotina</taxon>
        <taxon>Sordariomycetes</taxon>
        <taxon>Xylariomycetidae</taxon>
        <taxon>Amphisphaeriales</taxon>
        <taxon>Apiosporaceae</taxon>
        <taxon>Neoarthrinium</taxon>
    </lineage>
</organism>